<feature type="compositionally biased region" description="Low complexity" evidence="1">
    <location>
        <begin position="63"/>
        <end position="72"/>
    </location>
</feature>
<dbReference type="EMBL" id="BQNB010010776">
    <property type="protein sequence ID" value="GJS81814.1"/>
    <property type="molecule type" value="Genomic_DNA"/>
</dbReference>
<dbReference type="Proteomes" id="UP001151760">
    <property type="component" value="Unassembled WGS sequence"/>
</dbReference>
<name>A0ABQ4YVE7_9ASTR</name>
<organism evidence="2 3">
    <name type="scientific">Tanacetum coccineum</name>
    <dbReference type="NCBI Taxonomy" id="301880"/>
    <lineage>
        <taxon>Eukaryota</taxon>
        <taxon>Viridiplantae</taxon>
        <taxon>Streptophyta</taxon>
        <taxon>Embryophyta</taxon>
        <taxon>Tracheophyta</taxon>
        <taxon>Spermatophyta</taxon>
        <taxon>Magnoliopsida</taxon>
        <taxon>eudicotyledons</taxon>
        <taxon>Gunneridae</taxon>
        <taxon>Pentapetalae</taxon>
        <taxon>asterids</taxon>
        <taxon>campanulids</taxon>
        <taxon>Asterales</taxon>
        <taxon>Asteraceae</taxon>
        <taxon>Asteroideae</taxon>
        <taxon>Anthemideae</taxon>
        <taxon>Anthemidinae</taxon>
        <taxon>Tanacetum</taxon>
    </lineage>
</organism>
<proteinExistence type="predicted"/>
<reference evidence="2" key="2">
    <citation type="submission" date="2022-01" db="EMBL/GenBank/DDBJ databases">
        <authorList>
            <person name="Yamashiro T."/>
            <person name="Shiraishi A."/>
            <person name="Satake H."/>
            <person name="Nakayama K."/>
        </authorList>
    </citation>
    <scope>NUCLEOTIDE SEQUENCE</scope>
</reference>
<sequence>AEVSAAATITTEKITLAQALAALKSAKPKVDKVVIQKLEQGTTKTTATATTTKGILLQEPSETRTTTKITTTPINSSKDKGKGIMVEEPLKMKKKDQVLFDEQEAIRLQAQFDEEERIAREKEEANASLIAQWNYSG</sequence>
<accession>A0ABQ4YVE7</accession>
<gene>
    <name evidence="2" type="ORF">Tco_0748355</name>
</gene>
<protein>
    <submittedName>
        <fullName evidence="2">Uncharacterized protein</fullName>
    </submittedName>
</protein>
<reference evidence="2" key="1">
    <citation type="journal article" date="2022" name="Int. J. Mol. Sci.">
        <title>Draft Genome of Tanacetum Coccineum: Genomic Comparison of Closely Related Tanacetum-Family Plants.</title>
        <authorList>
            <person name="Yamashiro T."/>
            <person name="Shiraishi A."/>
            <person name="Nakayama K."/>
            <person name="Satake H."/>
        </authorList>
    </citation>
    <scope>NUCLEOTIDE SEQUENCE</scope>
</reference>
<evidence type="ECO:0000256" key="1">
    <source>
        <dbReference type="SAM" id="MobiDB-lite"/>
    </source>
</evidence>
<evidence type="ECO:0000313" key="2">
    <source>
        <dbReference type="EMBL" id="GJS81814.1"/>
    </source>
</evidence>
<feature type="region of interest" description="Disordered" evidence="1">
    <location>
        <begin position="60"/>
        <end position="85"/>
    </location>
</feature>
<feature type="non-terminal residue" evidence="2">
    <location>
        <position position="1"/>
    </location>
</feature>
<keyword evidence="3" id="KW-1185">Reference proteome</keyword>
<evidence type="ECO:0000313" key="3">
    <source>
        <dbReference type="Proteomes" id="UP001151760"/>
    </source>
</evidence>
<comment type="caution">
    <text evidence="2">The sequence shown here is derived from an EMBL/GenBank/DDBJ whole genome shotgun (WGS) entry which is preliminary data.</text>
</comment>